<gene>
    <name evidence="2" type="ORF">RRG08_016744</name>
</gene>
<accession>A0AAE1DNC1</accession>
<dbReference type="EMBL" id="JAWDGP010003167">
    <property type="protein sequence ID" value="KAK3776924.1"/>
    <property type="molecule type" value="Genomic_DNA"/>
</dbReference>
<keyword evidence="3" id="KW-1185">Reference proteome</keyword>
<feature type="transmembrane region" description="Helical" evidence="1">
    <location>
        <begin position="22"/>
        <end position="43"/>
    </location>
</feature>
<keyword evidence="1" id="KW-0812">Transmembrane</keyword>
<keyword evidence="1" id="KW-0472">Membrane</keyword>
<dbReference type="Proteomes" id="UP001283361">
    <property type="component" value="Unassembled WGS sequence"/>
</dbReference>
<evidence type="ECO:0000313" key="3">
    <source>
        <dbReference type="Proteomes" id="UP001283361"/>
    </source>
</evidence>
<protein>
    <submittedName>
        <fullName evidence="2">Uncharacterized protein</fullName>
    </submittedName>
</protein>
<keyword evidence="1" id="KW-1133">Transmembrane helix</keyword>
<sequence>MTQMPIQLSNQASVKDRLAKKVFLLSAGAATFSSVTIISLKILTHVIMGYAQKERRGEIRDQYKSPNLLQSSTRLLPC</sequence>
<comment type="caution">
    <text evidence="2">The sequence shown here is derived from an EMBL/GenBank/DDBJ whole genome shotgun (WGS) entry which is preliminary data.</text>
</comment>
<name>A0AAE1DNC1_9GAST</name>
<dbReference type="AlphaFoldDB" id="A0AAE1DNC1"/>
<reference evidence="2" key="1">
    <citation type="journal article" date="2023" name="G3 (Bethesda)">
        <title>A reference genome for the long-term kleptoplast-retaining sea slug Elysia crispata morphotype clarki.</title>
        <authorList>
            <person name="Eastman K.E."/>
            <person name="Pendleton A.L."/>
            <person name="Shaikh M.A."/>
            <person name="Suttiyut T."/>
            <person name="Ogas R."/>
            <person name="Tomko P."/>
            <person name="Gavelis G."/>
            <person name="Widhalm J.R."/>
            <person name="Wisecaver J.H."/>
        </authorList>
    </citation>
    <scope>NUCLEOTIDE SEQUENCE</scope>
    <source>
        <strain evidence="2">ECLA1</strain>
    </source>
</reference>
<organism evidence="2 3">
    <name type="scientific">Elysia crispata</name>
    <name type="common">lettuce slug</name>
    <dbReference type="NCBI Taxonomy" id="231223"/>
    <lineage>
        <taxon>Eukaryota</taxon>
        <taxon>Metazoa</taxon>
        <taxon>Spiralia</taxon>
        <taxon>Lophotrochozoa</taxon>
        <taxon>Mollusca</taxon>
        <taxon>Gastropoda</taxon>
        <taxon>Heterobranchia</taxon>
        <taxon>Euthyneura</taxon>
        <taxon>Panpulmonata</taxon>
        <taxon>Sacoglossa</taxon>
        <taxon>Placobranchoidea</taxon>
        <taxon>Plakobranchidae</taxon>
        <taxon>Elysia</taxon>
    </lineage>
</organism>
<proteinExistence type="predicted"/>
<evidence type="ECO:0000313" key="2">
    <source>
        <dbReference type="EMBL" id="KAK3776924.1"/>
    </source>
</evidence>
<evidence type="ECO:0000256" key="1">
    <source>
        <dbReference type="SAM" id="Phobius"/>
    </source>
</evidence>